<dbReference type="PROSITE" id="PS00329">
    <property type="entry name" value="HSP70_2"/>
    <property type="match status" value="1"/>
</dbReference>
<dbReference type="PRINTS" id="PR00301">
    <property type="entry name" value="HEATSHOCK70"/>
</dbReference>
<dbReference type="GO" id="GO:0005524">
    <property type="term" value="F:ATP binding"/>
    <property type="evidence" value="ECO:0007669"/>
    <property type="project" value="UniProtKB-KW"/>
</dbReference>
<keyword evidence="5" id="KW-0143">Chaperone</keyword>
<keyword evidence="3" id="KW-0067">ATP-binding</keyword>
<evidence type="ECO:0000256" key="4">
    <source>
        <dbReference type="ARBA" id="ARBA00023016"/>
    </source>
</evidence>
<gene>
    <name evidence="6" type="ORF">CHT91_10170</name>
</gene>
<evidence type="ECO:0000313" key="6">
    <source>
        <dbReference type="EMBL" id="RFT43263.1"/>
    </source>
</evidence>
<evidence type="ECO:0000256" key="2">
    <source>
        <dbReference type="ARBA" id="ARBA00022741"/>
    </source>
</evidence>
<comment type="caution">
    <text evidence="6">The sequence shown here is derived from an EMBL/GenBank/DDBJ whole genome shotgun (WGS) entry which is preliminary data.</text>
</comment>
<name>A0A3E2DE61_9ACTN</name>
<reference evidence="6 7" key="1">
    <citation type="submission" date="2017-07" db="EMBL/GenBank/DDBJ databases">
        <authorList>
            <person name="Sun Z.S."/>
            <person name="Albrecht U."/>
            <person name="Echele G."/>
            <person name="Lee C.C."/>
        </authorList>
    </citation>
    <scope>NUCLEOTIDE SEQUENCE [LARGE SCALE GENOMIC DNA]</scope>
    <source>
        <strain evidence="6 7">P16-029</strain>
    </source>
</reference>
<dbReference type="EMBL" id="NOWI01000008">
    <property type="protein sequence ID" value="RFT43263.1"/>
    <property type="molecule type" value="Genomic_DNA"/>
</dbReference>
<dbReference type="SUPFAM" id="SSF53067">
    <property type="entry name" value="Actin-like ATPase domain"/>
    <property type="match status" value="2"/>
</dbReference>
<dbReference type="AlphaFoldDB" id="A0A3E2DE61"/>
<keyword evidence="2" id="KW-0547">Nucleotide-binding</keyword>
<keyword evidence="4" id="KW-0346">Stress response</keyword>
<dbReference type="Proteomes" id="UP000259211">
    <property type="component" value="Unassembled WGS sequence"/>
</dbReference>
<dbReference type="GO" id="GO:0140662">
    <property type="term" value="F:ATP-dependent protein folding chaperone"/>
    <property type="evidence" value="ECO:0007669"/>
    <property type="project" value="InterPro"/>
</dbReference>
<protein>
    <submittedName>
        <fullName evidence="6">Hsp70 family protein</fullName>
    </submittedName>
</protein>
<dbReference type="InterPro" id="IPR043129">
    <property type="entry name" value="ATPase_NBD"/>
</dbReference>
<dbReference type="Gene3D" id="3.90.640.10">
    <property type="entry name" value="Actin, Chain A, domain 4"/>
    <property type="match status" value="1"/>
</dbReference>
<proteinExistence type="inferred from homology"/>
<dbReference type="InterPro" id="IPR013126">
    <property type="entry name" value="Hsp_70_fam"/>
</dbReference>
<accession>A0A3E2DE61</accession>
<evidence type="ECO:0000313" key="7">
    <source>
        <dbReference type="Proteomes" id="UP000259211"/>
    </source>
</evidence>
<evidence type="ECO:0000256" key="5">
    <source>
        <dbReference type="ARBA" id="ARBA00023186"/>
    </source>
</evidence>
<dbReference type="RefSeq" id="WP_065672706.1">
    <property type="nucleotide sequence ID" value="NZ_JAQDJS010000001.1"/>
</dbReference>
<comment type="similarity">
    <text evidence="1">Belongs to the heat shock protein 70 family.</text>
</comment>
<evidence type="ECO:0000256" key="3">
    <source>
        <dbReference type="ARBA" id="ARBA00022840"/>
    </source>
</evidence>
<dbReference type="Pfam" id="PF00012">
    <property type="entry name" value="HSP70"/>
    <property type="match status" value="1"/>
</dbReference>
<organism evidence="6 7">
    <name type="scientific">Cutibacterium avidum</name>
    <dbReference type="NCBI Taxonomy" id="33010"/>
    <lineage>
        <taxon>Bacteria</taxon>
        <taxon>Bacillati</taxon>
        <taxon>Actinomycetota</taxon>
        <taxon>Actinomycetes</taxon>
        <taxon>Propionibacteriales</taxon>
        <taxon>Propionibacteriaceae</taxon>
        <taxon>Cutibacterium</taxon>
    </lineage>
</organism>
<dbReference type="Gene3D" id="3.30.420.40">
    <property type="match status" value="2"/>
</dbReference>
<dbReference type="PANTHER" id="PTHR19375">
    <property type="entry name" value="HEAT SHOCK PROTEIN 70KDA"/>
    <property type="match status" value="1"/>
</dbReference>
<dbReference type="InterPro" id="IPR018181">
    <property type="entry name" value="Heat_shock_70_CS"/>
</dbReference>
<sequence length="495" mass="52778">MDLGIDLGTTYTAVAAVDNGNHPLLPFLDTEGDSHDQLPSVSAVVGGSLVHGFEARQAMAGGAPGVRSVKRLLAAPGAGPSTLVHIGEMEIPLVDLWADFLRHVISCIDVPGPHRAVLGVPAHAHTGQRLVTMDAARQAGIDVLGLVNEPSAAGLEFALRHARNLNSKRTRVIIYDLGGGTFDASLVNMSGQSPEVLDSVGLNDLGGDDFDEVLADLAARHLSDISVDRDELVEACRIAKEALRPQSRNLLVDLDSTTLRIPVAEVAEACQPLVDRTIETMDPLSSLLNSADSDVAGIHLVGGATSLLIVPRRLRELFGRRVHRSPNPTSATAIGLAVAADADTLGIRDRLSRGFGVFRETESGRGIGFDVLTDQSTRLSGTTTITRTYRCRHNIGVFRFVEFSRTDANGEPVGDLIPFATVVFPFDETLQNTGNDLDADQVDVHEVNNGHLIEETYTILETGMVTATITDVDTGWSTTVTMGRPTTTSTGTVHR</sequence>
<evidence type="ECO:0000256" key="1">
    <source>
        <dbReference type="ARBA" id="ARBA00007381"/>
    </source>
</evidence>